<dbReference type="EMBL" id="JADGJH010000827">
    <property type="protein sequence ID" value="KAJ3122223.1"/>
    <property type="molecule type" value="Genomic_DNA"/>
</dbReference>
<dbReference type="GO" id="GO:0008193">
    <property type="term" value="F:tRNA guanylyltransferase activity"/>
    <property type="evidence" value="ECO:0007669"/>
    <property type="project" value="InterPro"/>
</dbReference>
<dbReference type="Proteomes" id="UP001211907">
    <property type="component" value="Unassembled WGS sequence"/>
</dbReference>
<dbReference type="GO" id="GO:0006400">
    <property type="term" value="P:tRNA modification"/>
    <property type="evidence" value="ECO:0007669"/>
    <property type="project" value="InterPro"/>
</dbReference>
<name>A0AAD5T6B6_9FUNG</name>
<sequence length="319" mass="35825">MSEKDLTATVPTLKTDEPLDIYTLLSTANLVPLPSNNHTSWPDIRRATWSNLGDICTSKEKQVTQFLESSKWISLRLDLKGFSTQSKQLFPDKKYSPLFATAMHNTMLALMTEMHAVHGFTQSDEITLLLKPNYNETRAVYNPHPFGGKRDKLVSLSASFASVVLMQQLIRLGVPLPFMSESQIEMDKENMKDSSWRPTVHFDARAASWDSEKDAFQLILWRAQDCTVNGLSDAVHKSNLPGKKGLTLLNSVEKVKVLHENGLLPLEDHQAHGVYVQRQRHLIDAVDQKTGENLTVDRGVLVYIKGSVLCNLKTGVIKL</sequence>
<evidence type="ECO:0000313" key="5">
    <source>
        <dbReference type="Proteomes" id="UP001211907"/>
    </source>
</evidence>
<gene>
    <name evidence="4" type="ORF">HK100_012080</name>
</gene>
<dbReference type="AlphaFoldDB" id="A0AAD5T6B6"/>
<evidence type="ECO:0000259" key="3">
    <source>
        <dbReference type="Pfam" id="PF04446"/>
    </source>
</evidence>
<dbReference type="Pfam" id="PF04446">
    <property type="entry name" value="Thg1"/>
    <property type="match status" value="1"/>
</dbReference>
<feature type="domain" description="tRNAHis guanylyltransferase catalytic" evidence="3">
    <location>
        <begin position="63"/>
        <end position="207"/>
    </location>
</feature>
<dbReference type="InterPro" id="IPR007537">
    <property type="entry name" value="tRNAHis_GuaTrfase_Thg1"/>
</dbReference>
<dbReference type="PANTHER" id="PTHR12729">
    <property type="entry name" value="TRNA(HIS) GUANYLYLTRANSFERASE-RELATED"/>
    <property type="match status" value="1"/>
</dbReference>
<evidence type="ECO:0000256" key="1">
    <source>
        <dbReference type="ARBA" id="ARBA00015443"/>
    </source>
</evidence>
<proteinExistence type="predicted"/>
<protein>
    <recommendedName>
        <fullName evidence="1">tRNA(His) guanylyltransferase</fullName>
    </recommendedName>
    <alternativeName>
        <fullName evidence="2">tRNA-histidine guanylyltransferase</fullName>
    </alternativeName>
</protein>
<reference evidence="4" key="1">
    <citation type="submission" date="2020-05" db="EMBL/GenBank/DDBJ databases">
        <title>Phylogenomic resolution of chytrid fungi.</title>
        <authorList>
            <person name="Stajich J.E."/>
            <person name="Amses K."/>
            <person name="Simmons R."/>
            <person name="Seto K."/>
            <person name="Myers J."/>
            <person name="Bonds A."/>
            <person name="Quandt C.A."/>
            <person name="Barry K."/>
            <person name="Liu P."/>
            <person name="Grigoriev I."/>
            <person name="Longcore J.E."/>
            <person name="James T.Y."/>
        </authorList>
    </citation>
    <scope>NUCLEOTIDE SEQUENCE</scope>
    <source>
        <strain evidence="4">JEL0513</strain>
    </source>
</reference>
<keyword evidence="5" id="KW-1185">Reference proteome</keyword>
<organism evidence="4 5">
    <name type="scientific">Physocladia obscura</name>
    <dbReference type="NCBI Taxonomy" id="109957"/>
    <lineage>
        <taxon>Eukaryota</taxon>
        <taxon>Fungi</taxon>
        <taxon>Fungi incertae sedis</taxon>
        <taxon>Chytridiomycota</taxon>
        <taxon>Chytridiomycota incertae sedis</taxon>
        <taxon>Chytridiomycetes</taxon>
        <taxon>Chytridiales</taxon>
        <taxon>Chytriomycetaceae</taxon>
        <taxon>Physocladia</taxon>
    </lineage>
</organism>
<evidence type="ECO:0000313" key="4">
    <source>
        <dbReference type="EMBL" id="KAJ3122223.1"/>
    </source>
</evidence>
<comment type="caution">
    <text evidence="4">The sequence shown here is derived from an EMBL/GenBank/DDBJ whole genome shotgun (WGS) entry which is preliminary data.</text>
</comment>
<dbReference type="InterPro" id="IPR038469">
    <property type="entry name" value="tRNAHis_GuaTrfase_Thg1_sf"/>
</dbReference>
<evidence type="ECO:0000256" key="2">
    <source>
        <dbReference type="ARBA" id="ARBA00032480"/>
    </source>
</evidence>
<dbReference type="GO" id="GO:0000287">
    <property type="term" value="F:magnesium ion binding"/>
    <property type="evidence" value="ECO:0007669"/>
    <property type="project" value="InterPro"/>
</dbReference>
<accession>A0AAD5T6B6</accession>
<dbReference type="InterPro" id="IPR024956">
    <property type="entry name" value="tRNAHis_GuaTrfase_cat"/>
</dbReference>
<dbReference type="Gene3D" id="3.30.70.3000">
    <property type="match status" value="1"/>
</dbReference>
<dbReference type="PANTHER" id="PTHR12729:SF1">
    <property type="entry name" value="TRNAHIS GUANYLYLTRANSFERASE CATALYTIC DOMAIN-CONTAINING PROTEIN"/>
    <property type="match status" value="1"/>
</dbReference>